<gene>
    <name evidence="2" type="ORF">TPSB3V08_LOCUS12728</name>
</gene>
<evidence type="ECO:0008006" key="3">
    <source>
        <dbReference type="Google" id="ProtNLM"/>
    </source>
</evidence>
<evidence type="ECO:0000256" key="1">
    <source>
        <dbReference type="SAM" id="SignalP"/>
    </source>
</evidence>
<sequence length="74" mass="8363">MTVPATDDMKTLLVVALWLATAQADVVPRAVYVEPNPRHTAAEWEQIYKNQEYSPEFYPDYIPGTEPQPGETVL</sequence>
<evidence type="ECO:0000313" key="2">
    <source>
        <dbReference type="EMBL" id="CAD7418989.1"/>
    </source>
</evidence>
<feature type="chain" id="PRO_5031018398" description="Secreted protein" evidence="1">
    <location>
        <begin position="25"/>
        <end position="74"/>
    </location>
</feature>
<dbReference type="EMBL" id="OD019316">
    <property type="protein sequence ID" value="CAD7418989.1"/>
    <property type="molecule type" value="Genomic_DNA"/>
</dbReference>
<name>A0A7R9HF90_TIMPO</name>
<proteinExistence type="predicted"/>
<accession>A0A7R9HF90</accession>
<keyword evidence="1" id="KW-0732">Signal</keyword>
<protein>
    <recommendedName>
        <fullName evidence="3">Secreted protein</fullName>
    </recommendedName>
</protein>
<dbReference type="AlphaFoldDB" id="A0A7R9HF90"/>
<feature type="signal peptide" evidence="1">
    <location>
        <begin position="1"/>
        <end position="24"/>
    </location>
</feature>
<organism evidence="2">
    <name type="scientific">Timema poppense</name>
    <name type="common">Walking stick</name>
    <dbReference type="NCBI Taxonomy" id="170557"/>
    <lineage>
        <taxon>Eukaryota</taxon>
        <taxon>Metazoa</taxon>
        <taxon>Ecdysozoa</taxon>
        <taxon>Arthropoda</taxon>
        <taxon>Hexapoda</taxon>
        <taxon>Insecta</taxon>
        <taxon>Pterygota</taxon>
        <taxon>Neoptera</taxon>
        <taxon>Polyneoptera</taxon>
        <taxon>Phasmatodea</taxon>
        <taxon>Timematodea</taxon>
        <taxon>Timematoidea</taxon>
        <taxon>Timematidae</taxon>
        <taxon>Timema</taxon>
    </lineage>
</organism>
<reference evidence="2" key="1">
    <citation type="submission" date="2020-11" db="EMBL/GenBank/DDBJ databases">
        <authorList>
            <person name="Tran Van P."/>
        </authorList>
    </citation>
    <scope>NUCLEOTIDE SEQUENCE</scope>
</reference>